<proteinExistence type="predicted"/>
<dbReference type="InterPro" id="IPR047610">
    <property type="entry name" value="ImuA_translesion"/>
</dbReference>
<evidence type="ECO:0000313" key="2">
    <source>
        <dbReference type="Proteomes" id="UP000199600"/>
    </source>
</evidence>
<evidence type="ECO:0008006" key="3">
    <source>
        <dbReference type="Google" id="ProtNLM"/>
    </source>
</evidence>
<dbReference type="EMBL" id="FLQY01000222">
    <property type="protein sequence ID" value="SBT08953.1"/>
    <property type="molecule type" value="Genomic_DNA"/>
</dbReference>
<gene>
    <name evidence="1" type="ORF">PROAA_2990004</name>
</gene>
<accession>A0A1A8XY21</accession>
<dbReference type="SUPFAM" id="SSF52540">
    <property type="entry name" value="P-loop containing nucleoside triphosphate hydrolases"/>
    <property type="match status" value="1"/>
</dbReference>
<dbReference type="GO" id="GO:0009432">
    <property type="term" value="P:SOS response"/>
    <property type="evidence" value="ECO:0007669"/>
    <property type="project" value="InterPro"/>
</dbReference>
<dbReference type="InterPro" id="IPR004596">
    <property type="entry name" value="Cell_div_suppressor_SulA"/>
</dbReference>
<organism evidence="1 2">
    <name type="scientific">Candidatus Propionivibrio aalborgensis</name>
    <dbReference type="NCBI Taxonomy" id="1860101"/>
    <lineage>
        <taxon>Bacteria</taxon>
        <taxon>Pseudomonadati</taxon>
        <taxon>Pseudomonadota</taxon>
        <taxon>Betaproteobacteria</taxon>
        <taxon>Rhodocyclales</taxon>
        <taxon>Rhodocyclaceae</taxon>
        <taxon>Propionivibrio</taxon>
    </lineage>
</organism>
<dbReference type="Proteomes" id="UP000199600">
    <property type="component" value="Unassembled WGS sequence"/>
</dbReference>
<sequence length="257" mass="27140">MSLVIMNDEVSLDDVLARPDVWRGSRSAGGSANGFAHAKIPSVPSGFAALDAELPGGGWPRGALTEILLDGTGLGECSLLLPALLQIQQEGRWGMLVAPPHRAHGPAWVSAGVDLAQLAIVSSAQPRDVLWATEQALSNAALGVVLCWATSVDARQLRRLQVAAAGGNSVMFLFRPLRAAQSSSAAPLRLLLSSGERGSLGLKVLKRRGAPCSRTLTLDVPRTKHWRDPHEFEREALVARPPSALPAARSEPSPVLA</sequence>
<name>A0A1A8XY21_9RHOO</name>
<dbReference type="Pfam" id="PF03846">
    <property type="entry name" value="SulA"/>
    <property type="match status" value="1"/>
</dbReference>
<dbReference type="Gene3D" id="3.40.50.300">
    <property type="entry name" value="P-loop containing nucleotide triphosphate hydrolases"/>
    <property type="match status" value="1"/>
</dbReference>
<reference evidence="1 2" key="1">
    <citation type="submission" date="2016-06" db="EMBL/GenBank/DDBJ databases">
        <authorList>
            <person name="Kjaerup R.B."/>
            <person name="Dalgaard T.S."/>
            <person name="Juul-Madsen H.R."/>
        </authorList>
    </citation>
    <scope>NUCLEOTIDE SEQUENCE [LARGE SCALE GENOMIC DNA]</scope>
    <source>
        <strain evidence="1">2</strain>
    </source>
</reference>
<dbReference type="InterPro" id="IPR027417">
    <property type="entry name" value="P-loop_NTPase"/>
</dbReference>
<protein>
    <recommendedName>
        <fullName evidence="3">SOS cell division inhibitor SulA</fullName>
    </recommendedName>
</protein>
<dbReference type="AlphaFoldDB" id="A0A1A8XY21"/>
<dbReference type="InterPro" id="IPR017166">
    <property type="entry name" value="UCP037290"/>
</dbReference>
<dbReference type="GO" id="GO:0051782">
    <property type="term" value="P:negative regulation of cell division"/>
    <property type="evidence" value="ECO:0007669"/>
    <property type="project" value="InterPro"/>
</dbReference>
<keyword evidence="2" id="KW-1185">Reference proteome</keyword>
<evidence type="ECO:0000313" key="1">
    <source>
        <dbReference type="EMBL" id="SBT08953.1"/>
    </source>
</evidence>
<dbReference type="PIRSF" id="PIRSF037290">
    <property type="entry name" value="UCP037290"/>
    <property type="match status" value="1"/>
</dbReference>
<dbReference type="NCBIfam" id="NF033429">
    <property type="entry name" value="ImuA_translesion"/>
    <property type="match status" value="1"/>
</dbReference>